<feature type="domain" description="HTH LytTR-type" evidence="3">
    <location>
        <begin position="156"/>
        <end position="260"/>
    </location>
</feature>
<dbReference type="InterPro" id="IPR007492">
    <property type="entry name" value="LytTR_DNA-bd_dom"/>
</dbReference>
<evidence type="ECO:0000313" key="5">
    <source>
        <dbReference type="Proteomes" id="UP000643610"/>
    </source>
</evidence>
<reference evidence="4 5" key="1">
    <citation type="submission" date="2020-08" db="EMBL/GenBank/DDBJ databases">
        <title>Novel species isolated from subtropical streams in China.</title>
        <authorList>
            <person name="Lu H."/>
        </authorList>
    </citation>
    <scope>NUCLEOTIDE SEQUENCE [LARGE SCALE GENOMIC DNA]</scope>
    <source>
        <strain evidence="4 5">KCTC 52442</strain>
    </source>
</reference>
<keyword evidence="5" id="KW-1185">Reference proteome</keyword>
<sequence length="264" mass="30157">MNQTIRALIVDDEELGRKNLHYAIEEHSNWLITAEASSVVNARLALATQDVDVIFLDIQMPRETGLQFAQELAKQSQPPLIIFVTAFNEHAIEAFELHALDYLLKPLNDTRLSQALERAESMLALQQQANYGKALQRYVEDENNKQAATPEYWQQVSVRSIGKIETVSLAKVLWIEAQGNYMQLHTSTRQILYRASMARLEQHLDPSIFLRIHRSTIVRKDQIASIYATADNNYKMRLHCGDQVLISERYIAAVKEVLAKHSLS</sequence>
<keyword evidence="1" id="KW-0597">Phosphoprotein</keyword>
<dbReference type="InterPro" id="IPR011006">
    <property type="entry name" value="CheY-like_superfamily"/>
</dbReference>
<dbReference type="InterPro" id="IPR046947">
    <property type="entry name" value="LytR-like"/>
</dbReference>
<dbReference type="Gene3D" id="3.40.50.2300">
    <property type="match status" value="1"/>
</dbReference>
<organism evidence="4 5">
    <name type="scientific">Undibacterium amnicola</name>
    <dbReference type="NCBI Taxonomy" id="1834038"/>
    <lineage>
        <taxon>Bacteria</taxon>
        <taxon>Pseudomonadati</taxon>
        <taxon>Pseudomonadota</taxon>
        <taxon>Betaproteobacteria</taxon>
        <taxon>Burkholderiales</taxon>
        <taxon>Oxalobacteraceae</taxon>
        <taxon>Undibacterium</taxon>
    </lineage>
</organism>
<feature type="domain" description="Response regulatory" evidence="2">
    <location>
        <begin position="6"/>
        <end position="120"/>
    </location>
</feature>
<dbReference type="SMART" id="SM00448">
    <property type="entry name" value="REC"/>
    <property type="match status" value="1"/>
</dbReference>
<accession>A0ABR6XKD9</accession>
<evidence type="ECO:0000259" key="3">
    <source>
        <dbReference type="PROSITE" id="PS50930"/>
    </source>
</evidence>
<evidence type="ECO:0000259" key="2">
    <source>
        <dbReference type="PROSITE" id="PS50110"/>
    </source>
</evidence>
<dbReference type="Pfam" id="PF00072">
    <property type="entry name" value="Response_reg"/>
    <property type="match status" value="1"/>
</dbReference>
<dbReference type="EMBL" id="JACOFU010000001">
    <property type="protein sequence ID" value="MBC3829976.1"/>
    <property type="molecule type" value="Genomic_DNA"/>
</dbReference>
<dbReference type="Proteomes" id="UP000643610">
    <property type="component" value="Unassembled WGS sequence"/>
</dbReference>
<comment type="caution">
    <text evidence="4">The sequence shown here is derived from an EMBL/GenBank/DDBJ whole genome shotgun (WGS) entry which is preliminary data.</text>
</comment>
<dbReference type="PROSITE" id="PS50930">
    <property type="entry name" value="HTH_LYTTR"/>
    <property type="match status" value="1"/>
</dbReference>
<dbReference type="SUPFAM" id="SSF52172">
    <property type="entry name" value="CheY-like"/>
    <property type="match status" value="1"/>
</dbReference>
<dbReference type="PANTHER" id="PTHR37299:SF1">
    <property type="entry name" value="STAGE 0 SPORULATION PROTEIN A HOMOLOG"/>
    <property type="match status" value="1"/>
</dbReference>
<dbReference type="PROSITE" id="PS50110">
    <property type="entry name" value="RESPONSE_REGULATORY"/>
    <property type="match status" value="1"/>
</dbReference>
<gene>
    <name evidence="4" type="ORF">H8K33_00475</name>
</gene>
<protein>
    <submittedName>
        <fullName evidence="4">Response regulator transcription factor</fullName>
    </submittedName>
</protein>
<evidence type="ECO:0000256" key="1">
    <source>
        <dbReference type="PROSITE-ProRule" id="PRU00169"/>
    </source>
</evidence>
<evidence type="ECO:0000313" key="4">
    <source>
        <dbReference type="EMBL" id="MBC3829976.1"/>
    </source>
</evidence>
<feature type="modified residue" description="4-aspartylphosphate" evidence="1">
    <location>
        <position position="57"/>
    </location>
</feature>
<dbReference type="PANTHER" id="PTHR37299">
    <property type="entry name" value="TRANSCRIPTIONAL REGULATOR-RELATED"/>
    <property type="match status" value="1"/>
</dbReference>
<dbReference type="SMART" id="SM00850">
    <property type="entry name" value="LytTR"/>
    <property type="match status" value="1"/>
</dbReference>
<name>A0ABR6XKD9_9BURK</name>
<dbReference type="Pfam" id="PF04397">
    <property type="entry name" value="LytTR"/>
    <property type="match status" value="1"/>
</dbReference>
<dbReference type="Gene3D" id="2.40.50.1020">
    <property type="entry name" value="LytTr DNA-binding domain"/>
    <property type="match status" value="1"/>
</dbReference>
<proteinExistence type="predicted"/>
<dbReference type="RefSeq" id="WP_186889029.1">
    <property type="nucleotide sequence ID" value="NZ_JACOFU010000001.1"/>
</dbReference>
<dbReference type="InterPro" id="IPR001789">
    <property type="entry name" value="Sig_transdc_resp-reg_receiver"/>
</dbReference>